<dbReference type="EMBL" id="JBHMAF010000108">
    <property type="protein sequence ID" value="MFB9760148.1"/>
    <property type="molecule type" value="Genomic_DNA"/>
</dbReference>
<dbReference type="RefSeq" id="WP_379950477.1">
    <property type="nucleotide sequence ID" value="NZ_JBHMAF010000108.1"/>
</dbReference>
<organism evidence="1 2">
    <name type="scientific">Ectobacillus funiculus</name>
    <dbReference type="NCBI Taxonomy" id="137993"/>
    <lineage>
        <taxon>Bacteria</taxon>
        <taxon>Bacillati</taxon>
        <taxon>Bacillota</taxon>
        <taxon>Bacilli</taxon>
        <taxon>Bacillales</taxon>
        <taxon>Bacillaceae</taxon>
        <taxon>Ectobacillus</taxon>
    </lineage>
</organism>
<keyword evidence="2" id="KW-1185">Reference proteome</keyword>
<comment type="caution">
    <text evidence="1">The sequence shown here is derived from an EMBL/GenBank/DDBJ whole genome shotgun (WGS) entry which is preliminary data.</text>
</comment>
<name>A0ABV5WIW5_9BACI</name>
<evidence type="ECO:0000313" key="2">
    <source>
        <dbReference type="Proteomes" id="UP001589609"/>
    </source>
</evidence>
<dbReference type="Proteomes" id="UP001589609">
    <property type="component" value="Unassembled WGS sequence"/>
</dbReference>
<evidence type="ECO:0000313" key="1">
    <source>
        <dbReference type="EMBL" id="MFB9760148.1"/>
    </source>
</evidence>
<protein>
    <submittedName>
        <fullName evidence="1">Uncharacterized protein</fullName>
    </submittedName>
</protein>
<sequence length="224" mass="26459">MNTYWSEVFRISVPALIAIVGVWITQKANYKNQKANLESQKENIHLSLLLKLKTDAMLHFHKSLVETIKALEYFYSEKGEFERKQLLGYKPINPYQSPPSRKYNYDDVTEESKQNYIDFSMAKVRITEEKLTELKNSVDPINVYLNEQEQKSIEQIVNFLSRFEHMITGNIKRLKRTDDILAFHALINADTEQVIQQNDKTVKKYYQETLVVLRNHLDPNYLKH</sequence>
<accession>A0ABV5WIW5</accession>
<reference evidence="1 2" key="1">
    <citation type="submission" date="2024-09" db="EMBL/GenBank/DDBJ databases">
        <authorList>
            <person name="Sun Q."/>
            <person name="Mori K."/>
        </authorList>
    </citation>
    <scope>NUCLEOTIDE SEQUENCE [LARGE SCALE GENOMIC DNA]</scope>
    <source>
        <strain evidence="1 2">JCM 11201</strain>
    </source>
</reference>
<gene>
    <name evidence="1" type="ORF">ACFFMS_17430</name>
</gene>
<proteinExistence type="predicted"/>